<feature type="domain" description="YjiS-like" evidence="1">
    <location>
        <begin position="34"/>
        <end position="65"/>
    </location>
</feature>
<gene>
    <name evidence="2" type="ORF">GGR25_001454</name>
</gene>
<dbReference type="Pfam" id="PF06568">
    <property type="entry name" value="YjiS-like"/>
    <property type="match status" value="1"/>
</dbReference>
<keyword evidence="3" id="KW-1185">Reference proteome</keyword>
<organism evidence="2 3">
    <name type="scientific">Kaistia hirudinis</name>
    <dbReference type="NCBI Taxonomy" id="1293440"/>
    <lineage>
        <taxon>Bacteria</taxon>
        <taxon>Pseudomonadati</taxon>
        <taxon>Pseudomonadota</taxon>
        <taxon>Alphaproteobacteria</taxon>
        <taxon>Hyphomicrobiales</taxon>
        <taxon>Kaistiaceae</taxon>
        <taxon>Kaistia</taxon>
    </lineage>
</organism>
<comment type="caution">
    <text evidence="2">The sequence shown here is derived from an EMBL/GenBank/DDBJ whole genome shotgun (WGS) entry which is preliminary data.</text>
</comment>
<dbReference type="RefSeq" id="WP_183398075.1">
    <property type="nucleotide sequence ID" value="NZ_JACIDS010000002.1"/>
</dbReference>
<evidence type="ECO:0000313" key="2">
    <source>
        <dbReference type="EMBL" id="MBB3930415.1"/>
    </source>
</evidence>
<protein>
    <submittedName>
        <fullName evidence="2">Uncharacterized protein YjiS (DUF1127 family)</fullName>
    </submittedName>
</protein>
<dbReference type="InterPro" id="IPR009506">
    <property type="entry name" value="YjiS-like"/>
</dbReference>
<name>A0A840API0_9HYPH</name>
<sequence>MTTFETFSAGSRTSRPRTILTIVVNCAAALANRVRVWKNRRQVARLLEWDAHMLSDIGLTQGDVYCAMAANRDEDPSIQLSMFALERRFAHQAQTRDRLSRAAELRARHR</sequence>
<dbReference type="EMBL" id="JACIDS010000002">
    <property type="protein sequence ID" value="MBB3930415.1"/>
    <property type="molecule type" value="Genomic_DNA"/>
</dbReference>
<evidence type="ECO:0000313" key="3">
    <source>
        <dbReference type="Proteomes" id="UP000553963"/>
    </source>
</evidence>
<accession>A0A840API0</accession>
<reference evidence="2 3" key="1">
    <citation type="submission" date="2020-08" db="EMBL/GenBank/DDBJ databases">
        <title>Genomic Encyclopedia of Type Strains, Phase IV (KMG-IV): sequencing the most valuable type-strain genomes for metagenomic binning, comparative biology and taxonomic classification.</title>
        <authorList>
            <person name="Goeker M."/>
        </authorList>
    </citation>
    <scope>NUCLEOTIDE SEQUENCE [LARGE SCALE GENOMIC DNA]</scope>
    <source>
        <strain evidence="2 3">DSM 25966</strain>
    </source>
</reference>
<evidence type="ECO:0000259" key="1">
    <source>
        <dbReference type="Pfam" id="PF06568"/>
    </source>
</evidence>
<proteinExistence type="predicted"/>
<dbReference type="Proteomes" id="UP000553963">
    <property type="component" value="Unassembled WGS sequence"/>
</dbReference>
<dbReference type="AlphaFoldDB" id="A0A840API0"/>